<evidence type="ECO:0000313" key="1">
    <source>
        <dbReference type="EMBL" id="KAG2112561.1"/>
    </source>
</evidence>
<gene>
    <name evidence="1" type="ORF">F5147DRAFT_683435</name>
</gene>
<name>A0A9P7JWH9_9AGAM</name>
<accession>A0A9P7JWH9</accession>
<dbReference type="Proteomes" id="UP000823399">
    <property type="component" value="Unassembled WGS sequence"/>
</dbReference>
<evidence type="ECO:0000313" key="2">
    <source>
        <dbReference type="Proteomes" id="UP000823399"/>
    </source>
</evidence>
<protein>
    <submittedName>
        <fullName evidence="1">Uncharacterized protein</fullName>
    </submittedName>
</protein>
<dbReference type="AlphaFoldDB" id="A0A9P7JWH9"/>
<dbReference type="RefSeq" id="XP_041295360.1">
    <property type="nucleotide sequence ID" value="XM_041436546.1"/>
</dbReference>
<reference evidence="1" key="1">
    <citation type="journal article" date="2020" name="New Phytol.">
        <title>Comparative genomics reveals dynamic genome evolution in host specialist ectomycorrhizal fungi.</title>
        <authorList>
            <person name="Lofgren L.A."/>
            <person name="Nguyen N.H."/>
            <person name="Vilgalys R."/>
            <person name="Ruytinx J."/>
            <person name="Liao H.L."/>
            <person name="Branco S."/>
            <person name="Kuo A."/>
            <person name="LaButti K."/>
            <person name="Lipzen A."/>
            <person name="Andreopoulos W."/>
            <person name="Pangilinan J."/>
            <person name="Riley R."/>
            <person name="Hundley H."/>
            <person name="Na H."/>
            <person name="Barry K."/>
            <person name="Grigoriev I.V."/>
            <person name="Stajich J.E."/>
            <person name="Kennedy P.G."/>
        </authorList>
    </citation>
    <scope>NUCLEOTIDE SEQUENCE</scope>
    <source>
        <strain evidence="1">FC423</strain>
    </source>
</reference>
<proteinExistence type="predicted"/>
<keyword evidence="2" id="KW-1185">Reference proteome</keyword>
<dbReference type="GeneID" id="64698805"/>
<dbReference type="EMBL" id="JABBWM010000014">
    <property type="protein sequence ID" value="KAG2112561.1"/>
    <property type="molecule type" value="Genomic_DNA"/>
</dbReference>
<sequence>MKIQVRRSLFKSSIGASLLLSFHSFSTGCADQAHNHDNSSFGITVILSRKLAFLRILLSTKSPVYCDWCNSILGVYPLALFKWITLCNPCPQMPHICF</sequence>
<organism evidence="1 2">
    <name type="scientific">Suillus discolor</name>
    <dbReference type="NCBI Taxonomy" id="1912936"/>
    <lineage>
        <taxon>Eukaryota</taxon>
        <taxon>Fungi</taxon>
        <taxon>Dikarya</taxon>
        <taxon>Basidiomycota</taxon>
        <taxon>Agaricomycotina</taxon>
        <taxon>Agaricomycetes</taxon>
        <taxon>Agaricomycetidae</taxon>
        <taxon>Boletales</taxon>
        <taxon>Suillineae</taxon>
        <taxon>Suillaceae</taxon>
        <taxon>Suillus</taxon>
    </lineage>
</organism>
<dbReference type="PROSITE" id="PS51257">
    <property type="entry name" value="PROKAR_LIPOPROTEIN"/>
    <property type="match status" value="1"/>
</dbReference>
<comment type="caution">
    <text evidence="1">The sequence shown here is derived from an EMBL/GenBank/DDBJ whole genome shotgun (WGS) entry which is preliminary data.</text>
</comment>